<evidence type="ECO:0000256" key="1">
    <source>
        <dbReference type="ARBA" id="ARBA00004123"/>
    </source>
</evidence>
<feature type="compositionally biased region" description="Acidic residues" evidence="5">
    <location>
        <begin position="237"/>
        <end position="258"/>
    </location>
</feature>
<dbReference type="GO" id="GO:0006396">
    <property type="term" value="P:RNA processing"/>
    <property type="evidence" value="ECO:0007669"/>
    <property type="project" value="InterPro"/>
</dbReference>
<dbReference type="PANTHER" id="PTHR13471:SF0">
    <property type="entry name" value="NUCLEAR EXOSOME REGULATOR NRDE2"/>
    <property type="match status" value="1"/>
</dbReference>
<accession>A0A5C3LDB7</accession>
<evidence type="ECO:0000313" key="6">
    <source>
        <dbReference type="EMBL" id="TFK30778.1"/>
    </source>
</evidence>
<feature type="compositionally biased region" description="Basic residues" evidence="5">
    <location>
        <begin position="38"/>
        <end position="53"/>
    </location>
</feature>
<evidence type="ECO:0000313" key="7">
    <source>
        <dbReference type="Proteomes" id="UP000307440"/>
    </source>
</evidence>
<name>A0A5C3LDB7_COPMA</name>
<feature type="compositionally biased region" description="Basic and acidic residues" evidence="5">
    <location>
        <begin position="17"/>
        <end position="37"/>
    </location>
</feature>
<sequence>MSVQVPSFASFPDFEGESSKKENSESVGKERDRDSSREKKKKDKDRSSKRQRSRSPTSRDKHENEDKEKRRKRDKDRHSHGHREDSKRRRKEDRRTNSEATDTIPKLAEDDSYRLFFADRKPDVLNAQYGGLHQGDIPRYKMVAGGRRVLGLSPAFVVVRRLGKGIEIGLKNSIRLSSIEDSKARSVLALAPTRRLLGGEPSDKYQEVDGFIRLPSNKSKATPEDSYRSILSKDDSSSESDEFGYDSEEDEDSQEENPPETSQQANLRALEQRLANEPESVHTWISLLDLTLSTVPIASKNATKARCDIALSVLSRALAAHPTNNLSKVLWIKYLKAGEEIWPQRQLLEQWEKALKVGGVEIWMEWLEWRLRQTNEGFSAFIDAANRALNAFGESEDDQIAKLRIFWRTAVAVRDAGYSERAFAMLQAQAELVSSLPNTLINSSFNHQLDELEEFWESETSRIGEDGAKGWNWWYSNGKPQAEDSQHKPNDTLEVADLDLYRQWSNHERESDRTMLLPTHTTADPEELDPYSAVLFADIRPILVNIPSPHAGKAFRIAFLSFVGLHLPGFSQTLSSREEINWDDRWNLGTFASTEHLQAIFPSNPQGAASLSESVGGVTVGREKEYNDAFGPVKHWGFGLFHPLDIHLRRDQPREARLWTSVDVSGLNPHLVRRLFSQLRTSNDDSFWDSLALAFEAALSIKNALKLSKAFLSSPKSTLEYWVTHAQLERLNGRLDGARKVYQTILIASKPAPQQGLSRLWWNWAEMEWLAGQGEQAMNVVLQSAGITKPSQIGILRAKNALQEALSTASNALDEEYWFKLSVLLELLNSERIDGALNMLDERIRQTQGTLARERVLVDSLLFIYHYRAVLNNPMPPSILREHAERALQEFPNNSVILGVFLEAEKGHGVWGKVKDMLRSGQSEQRDVVRCIEDVWVAGWEKGRWGTEIEKTRSGLAAAVQQERTRGSPIVWRVYLEFEIRAGQLKTAKKLLFRAIGECPFAKELYLLAFNALRSVFDTRELHSLADLMAERGLRLRRGLDEVVAVVDHDADLEAHSEDVVDDEIEINAQELRRLKPY</sequence>
<dbReference type="STRING" id="230819.A0A5C3LDB7"/>
<dbReference type="GO" id="GO:1902369">
    <property type="term" value="P:negative regulation of RNA catabolic process"/>
    <property type="evidence" value="ECO:0007669"/>
    <property type="project" value="TreeGrafter"/>
</dbReference>
<dbReference type="AlphaFoldDB" id="A0A5C3LDB7"/>
<dbReference type="SMART" id="SM00386">
    <property type="entry name" value="HAT"/>
    <property type="match status" value="6"/>
</dbReference>
<feature type="region of interest" description="Disordered" evidence="5">
    <location>
        <begin position="1"/>
        <end position="105"/>
    </location>
</feature>
<dbReference type="InterPro" id="IPR003107">
    <property type="entry name" value="HAT"/>
</dbReference>
<organism evidence="6 7">
    <name type="scientific">Coprinopsis marcescibilis</name>
    <name type="common">Agaric fungus</name>
    <name type="synonym">Psathyrella marcescibilis</name>
    <dbReference type="NCBI Taxonomy" id="230819"/>
    <lineage>
        <taxon>Eukaryota</taxon>
        <taxon>Fungi</taxon>
        <taxon>Dikarya</taxon>
        <taxon>Basidiomycota</taxon>
        <taxon>Agaricomycotina</taxon>
        <taxon>Agaricomycetes</taxon>
        <taxon>Agaricomycetidae</taxon>
        <taxon>Agaricales</taxon>
        <taxon>Agaricineae</taxon>
        <taxon>Psathyrellaceae</taxon>
        <taxon>Coprinopsis</taxon>
    </lineage>
</organism>
<feature type="region of interest" description="Disordered" evidence="5">
    <location>
        <begin position="215"/>
        <end position="263"/>
    </location>
</feature>
<dbReference type="EMBL" id="ML210146">
    <property type="protein sequence ID" value="TFK30778.1"/>
    <property type="molecule type" value="Genomic_DNA"/>
</dbReference>
<dbReference type="GO" id="GO:0071013">
    <property type="term" value="C:catalytic step 2 spliceosome"/>
    <property type="evidence" value="ECO:0007669"/>
    <property type="project" value="TreeGrafter"/>
</dbReference>
<keyword evidence="7" id="KW-1185">Reference proteome</keyword>
<comment type="subcellular location">
    <subcellularLocation>
        <location evidence="1">Nucleus</location>
    </subcellularLocation>
</comment>
<dbReference type="PANTHER" id="PTHR13471">
    <property type="entry name" value="TETRATRICOPEPTIDE-LIKE HELICAL"/>
    <property type="match status" value="1"/>
</dbReference>
<evidence type="ECO:0000256" key="3">
    <source>
        <dbReference type="ARBA" id="ARBA00022737"/>
    </source>
</evidence>
<keyword evidence="4" id="KW-0539">Nucleus</keyword>
<keyword evidence="3" id="KW-0677">Repeat</keyword>
<dbReference type="OrthoDB" id="297219at2759"/>
<evidence type="ECO:0000256" key="5">
    <source>
        <dbReference type="SAM" id="MobiDB-lite"/>
    </source>
</evidence>
<feature type="compositionally biased region" description="Basic and acidic residues" evidence="5">
    <location>
        <begin position="221"/>
        <end position="236"/>
    </location>
</feature>
<proteinExistence type="inferred from homology"/>
<dbReference type="GO" id="GO:0031048">
    <property type="term" value="P:regulatory ncRNA-mediated heterochromatin formation"/>
    <property type="evidence" value="ECO:0007669"/>
    <property type="project" value="TreeGrafter"/>
</dbReference>
<feature type="compositionally biased region" description="Basic and acidic residues" evidence="5">
    <location>
        <begin position="57"/>
        <end position="68"/>
    </location>
</feature>
<dbReference type="Gene3D" id="1.25.40.10">
    <property type="entry name" value="Tetratricopeptide repeat domain"/>
    <property type="match status" value="3"/>
</dbReference>
<dbReference type="Pfam" id="PF08424">
    <property type="entry name" value="NRDE-2"/>
    <property type="match status" value="1"/>
</dbReference>
<feature type="compositionally biased region" description="Basic residues" evidence="5">
    <location>
        <begin position="69"/>
        <end position="81"/>
    </location>
</feature>
<dbReference type="SUPFAM" id="SSF48452">
    <property type="entry name" value="TPR-like"/>
    <property type="match status" value="1"/>
</dbReference>
<evidence type="ECO:0008006" key="8">
    <source>
        <dbReference type="Google" id="ProtNLM"/>
    </source>
</evidence>
<dbReference type="InterPro" id="IPR013633">
    <property type="entry name" value="NRDE-2"/>
</dbReference>
<dbReference type="Proteomes" id="UP000307440">
    <property type="component" value="Unassembled WGS sequence"/>
</dbReference>
<evidence type="ECO:0000256" key="4">
    <source>
        <dbReference type="ARBA" id="ARBA00023242"/>
    </source>
</evidence>
<comment type="similarity">
    <text evidence="2">Belongs to the NRDE2 family.</text>
</comment>
<reference evidence="6 7" key="1">
    <citation type="journal article" date="2019" name="Nat. Ecol. Evol.">
        <title>Megaphylogeny resolves global patterns of mushroom evolution.</title>
        <authorList>
            <person name="Varga T."/>
            <person name="Krizsan K."/>
            <person name="Foldi C."/>
            <person name="Dima B."/>
            <person name="Sanchez-Garcia M."/>
            <person name="Sanchez-Ramirez S."/>
            <person name="Szollosi G.J."/>
            <person name="Szarkandi J.G."/>
            <person name="Papp V."/>
            <person name="Albert L."/>
            <person name="Andreopoulos W."/>
            <person name="Angelini C."/>
            <person name="Antonin V."/>
            <person name="Barry K.W."/>
            <person name="Bougher N.L."/>
            <person name="Buchanan P."/>
            <person name="Buyck B."/>
            <person name="Bense V."/>
            <person name="Catcheside P."/>
            <person name="Chovatia M."/>
            <person name="Cooper J."/>
            <person name="Damon W."/>
            <person name="Desjardin D."/>
            <person name="Finy P."/>
            <person name="Geml J."/>
            <person name="Haridas S."/>
            <person name="Hughes K."/>
            <person name="Justo A."/>
            <person name="Karasinski D."/>
            <person name="Kautmanova I."/>
            <person name="Kiss B."/>
            <person name="Kocsube S."/>
            <person name="Kotiranta H."/>
            <person name="LaButti K.M."/>
            <person name="Lechner B.E."/>
            <person name="Liimatainen K."/>
            <person name="Lipzen A."/>
            <person name="Lukacs Z."/>
            <person name="Mihaltcheva S."/>
            <person name="Morgado L.N."/>
            <person name="Niskanen T."/>
            <person name="Noordeloos M.E."/>
            <person name="Ohm R.A."/>
            <person name="Ortiz-Santana B."/>
            <person name="Ovrebo C."/>
            <person name="Racz N."/>
            <person name="Riley R."/>
            <person name="Savchenko A."/>
            <person name="Shiryaev A."/>
            <person name="Soop K."/>
            <person name="Spirin V."/>
            <person name="Szebenyi C."/>
            <person name="Tomsovsky M."/>
            <person name="Tulloss R.E."/>
            <person name="Uehling J."/>
            <person name="Grigoriev I.V."/>
            <person name="Vagvolgyi C."/>
            <person name="Papp T."/>
            <person name="Martin F.M."/>
            <person name="Miettinen O."/>
            <person name="Hibbett D.S."/>
            <person name="Nagy L.G."/>
        </authorList>
    </citation>
    <scope>NUCLEOTIDE SEQUENCE [LARGE SCALE GENOMIC DNA]</scope>
    <source>
        <strain evidence="6 7">CBS 121175</strain>
    </source>
</reference>
<protein>
    <recommendedName>
        <fullName evidence="8">DUF1740-domain-containing protein</fullName>
    </recommendedName>
</protein>
<feature type="compositionally biased region" description="Basic and acidic residues" evidence="5">
    <location>
        <begin position="82"/>
        <end position="97"/>
    </location>
</feature>
<gene>
    <name evidence="6" type="ORF">FA15DRAFT_580325</name>
</gene>
<evidence type="ECO:0000256" key="2">
    <source>
        <dbReference type="ARBA" id="ARBA00009265"/>
    </source>
</evidence>
<dbReference type="InterPro" id="IPR011990">
    <property type="entry name" value="TPR-like_helical_dom_sf"/>
</dbReference>